<evidence type="ECO:0000313" key="3">
    <source>
        <dbReference type="Proteomes" id="UP000694044"/>
    </source>
</evidence>
<keyword evidence="1" id="KW-0812">Transmembrane</keyword>
<feature type="transmembrane region" description="Helical" evidence="1">
    <location>
        <begin position="370"/>
        <end position="391"/>
    </location>
</feature>
<feature type="transmembrane region" description="Helical" evidence="1">
    <location>
        <begin position="471"/>
        <end position="496"/>
    </location>
</feature>
<sequence length="538" mass="59985">MIQPAETATAFNASSAEVNYQVVAWGNELPAFNPLLMVKAVALSPNKVRRFNHVVLQFSVPLEHSIVFAVVLRFATFLVSAEVGRILAPVAALLHVFPIVVFAAGMRVEYMKLVMRTFDFGVLLAANTLWAVVFSTVLRDARSVLVVVCWVNFTNSLLQETHLRNTVFMVAVMLGELLFFAMLMLWLSLDFVDGVQHSALLTTRGRTLSTKDVLLNVLGTMTMLSLRNLYRRYQQLKHKSGTSTPALGYRCKIALTESSVLLTSNIVVGPSPTDTRTRSSLQMRLSGESERYDARDTVWPRVGAVTPLARWKLGMLYAGGMVGGLLAVPPLFLPENTIEGTVSAVVGVTMSAAFCGFFTSCSQRQLLKRVVSSFHFLFLELQVFAGGICLVDMYRWQWAPACGVASAMIFSHTFLTVDALTPIMKRRLRFKFWIFVAGIALFLVVLVVLLVDIFVVGHWDLRDRAVLKLSIFGHNAVFCVAPFLFGRVVTVFVWSVRYAYVALTRLDDNALILLRGNVEFDYESWKQQVICAPRPTAR</sequence>
<comment type="caution">
    <text evidence="2">The sequence shown here is derived from an EMBL/GenBank/DDBJ whole genome shotgun (WGS) entry which is preliminary data.</text>
</comment>
<feature type="transmembrane region" description="Helical" evidence="1">
    <location>
        <begin position="314"/>
        <end position="332"/>
    </location>
</feature>
<dbReference type="OrthoDB" id="99715at2759"/>
<protein>
    <recommendedName>
        <fullName evidence="4">Transmembrane protein</fullName>
    </recommendedName>
</protein>
<proteinExistence type="predicted"/>
<accession>A0A8T1VD06</accession>
<feature type="transmembrane region" description="Helical" evidence="1">
    <location>
        <begin position="167"/>
        <end position="189"/>
    </location>
</feature>
<feature type="transmembrane region" description="Helical" evidence="1">
    <location>
        <begin position="338"/>
        <end position="358"/>
    </location>
</feature>
<evidence type="ECO:0008006" key="4">
    <source>
        <dbReference type="Google" id="ProtNLM"/>
    </source>
</evidence>
<gene>
    <name evidence="2" type="ORF">PHYPSEUDO_010535</name>
</gene>
<keyword evidence="3" id="KW-1185">Reference proteome</keyword>
<evidence type="ECO:0000313" key="2">
    <source>
        <dbReference type="EMBL" id="KAG7378130.1"/>
    </source>
</evidence>
<dbReference type="Proteomes" id="UP000694044">
    <property type="component" value="Unassembled WGS sequence"/>
</dbReference>
<reference evidence="2" key="1">
    <citation type="submission" date="2021-02" db="EMBL/GenBank/DDBJ databases">
        <authorList>
            <person name="Palmer J.M."/>
        </authorList>
    </citation>
    <scope>NUCLEOTIDE SEQUENCE</scope>
    <source>
        <strain evidence="2">SCRP734</strain>
    </source>
</reference>
<keyword evidence="1" id="KW-0472">Membrane</keyword>
<organism evidence="2 3">
    <name type="scientific">Phytophthora pseudosyringae</name>
    <dbReference type="NCBI Taxonomy" id="221518"/>
    <lineage>
        <taxon>Eukaryota</taxon>
        <taxon>Sar</taxon>
        <taxon>Stramenopiles</taxon>
        <taxon>Oomycota</taxon>
        <taxon>Peronosporomycetes</taxon>
        <taxon>Peronosporales</taxon>
        <taxon>Peronosporaceae</taxon>
        <taxon>Phytophthora</taxon>
    </lineage>
</organism>
<evidence type="ECO:0000256" key="1">
    <source>
        <dbReference type="SAM" id="Phobius"/>
    </source>
</evidence>
<keyword evidence="1" id="KW-1133">Transmembrane helix</keyword>
<name>A0A8T1VD06_9STRA</name>
<feature type="transmembrane region" description="Helical" evidence="1">
    <location>
        <begin position="86"/>
        <end position="105"/>
    </location>
</feature>
<feature type="transmembrane region" description="Helical" evidence="1">
    <location>
        <begin position="397"/>
        <end position="420"/>
    </location>
</feature>
<feature type="transmembrane region" description="Helical" evidence="1">
    <location>
        <begin position="54"/>
        <end position="74"/>
    </location>
</feature>
<feature type="transmembrane region" description="Helical" evidence="1">
    <location>
        <begin position="117"/>
        <end position="135"/>
    </location>
</feature>
<dbReference type="AlphaFoldDB" id="A0A8T1VD06"/>
<dbReference type="EMBL" id="JAGDFM010000450">
    <property type="protein sequence ID" value="KAG7378130.1"/>
    <property type="molecule type" value="Genomic_DNA"/>
</dbReference>
<feature type="transmembrane region" description="Helical" evidence="1">
    <location>
        <begin position="432"/>
        <end position="459"/>
    </location>
</feature>